<protein>
    <submittedName>
        <fullName evidence="1">Uncharacterized protein</fullName>
    </submittedName>
</protein>
<proteinExistence type="predicted"/>
<dbReference type="EMBL" id="JACXVP010000009">
    <property type="protein sequence ID" value="KAG5584430.1"/>
    <property type="molecule type" value="Genomic_DNA"/>
</dbReference>
<keyword evidence="2" id="KW-1185">Reference proteome</keyword>
<organism evidence="1 2">
    <name type="scientific">Solanum commersonii</name>
    <name type="common">Commerson's wild potato</name>
    <name type="synonym">Commerson's nightshade</name>
    <dbReference type="NCBI Taxonomy" id="4109"/>
    <lineage>
        <taxon>Eukaryota</taxon>
        <taxon>Viridiplantae</taxon>
        <taxon>Streptophyta</taxon>
        <taxon>Embryophyta</taxon>
        <taxon>Tracheophyta</taxon>
        <taxon>Spermatophyta</taxon>
        <taxon>Magnoliopsida</taxon>
        <taxon>eudicotyledons</taxon>
        <taxon>Gunneridae</taxon>
        <taxon>Pentapetalae</taxon>
        <taxon>asterids</taxon>
        <taxon>lamiids</taxon>
        <taxon>Solanales</taxon>
        <taxon>Solanaceae</taxon>
        <taxon>Solanoideae</taxon>
        <taxon>Solaneae</taxon>
        <taxon>Solanum</taxon>
    </lineage>
</organism>
<comment type="caution">
    <text evidence="1">The sequence shown here is derived from an EMBL/GenBank/DDBJ whole genome shotgun (WGS) entry which is preliminary data.</text>
</comment>
<reference evidence="1 2" key="1">
    <citation type="submission" date="2020-09" db="EMBL/GenBank/DDBJ databases">
        <title>De no assembly of potato wild relative species, Solanum commersonii.</title>
        <authorList>
            <person name="Cho K."/>
        </authorList>
    </citation>
    <scope>NUCLEOTIDE SEQUENCE [LARGE SCALE GENOMIC DNA]</scope>
    <source>
        <strain evidence="1">LZ3.2</strain>
        <tissue evidence="1">Leaf</tissue>
    </source>
</reference>
<sequence length="141" mass="16147">MNKMIFISSVLDPRNKLDYVPFAIVDINPQKALHMYHLHPTLSNNSSSISSVSGCDNFVNRKNENRNNNLRSIKKLVEVRLAFSEPFPINIEKDLEYLEQLELLQLVSSTIKLRGNGSFVLRVLFSRKLRIAMCASWQPGL</sequence>
<gene>
    <name evidence="1" type="ORF">H5410_044864</name>
</gene>
<dbReference type="AlphaFoldDB" id="A0A9J5XAX5"/>
<dbReference type="Proteomes" id="UP000824120">
    <property type="component" value="Chromosome 9"/>
</dbReference>
<evidence type="ECO:0000313" key="2">
    <source>
        <dbReference type="Proteomes" id="UP000824120"/>
    </source>
</evidence>
<name>A0A9J5XAX5_SOLCO</name>
<dbReference type="OrthoDB" id="1741548at2759"/>
<evidence type="ECO:0000313" key="1">
    <source>
        <dbReference type="EMBL" id="KAG5584430.1"/>
    </source>
</evidence>
<accession>A0A9J5XAX5</accession>